<dbReference type="Proteomes" id="UP000284189">
    <property type="component" value="Unassembled WGS sequence"/>
</dbReference>
<sequence length="411" mass="47973">MMISIWVYNLYLKSIMKTLFFTFICLVLACKENPQDPYGSTNDDRLDEESAWNDNTTDQKEPFFQTSRKKTHQLRDARTGMVVQSTEYPSNWKVISKPIYTLDQKIPDFLVQIEGPNHLKTFNTPTNFHVSYQSQQLTQMMSQYGMASLIRPMVGNQQLFKEDVEPRMQNSGYSFVRQRPMPEDEAYVRQKMQENGFGQGYLEYTATEWKNQNGQKALARIIKIAIQQPLMNNEMMTMWLYTTDYVFVDEGQFEATLDQLHKSTVNTQENPQWKQYLAQLNQQRAMENQRKMQIASQQHQQRMNARWAAFNAHQENMRAISAAQDANHASFMNRNFGAGSDTGQRQFLNTINEQETVYNPLTGNNYQVNAGSTEYWMDSDGNYIQNNDLFYTPNGDINLNNREWVKVGNAY</sequence>
<comment type="caution">
    <text evidence="2">The sequence shown here is derived from an EMBL/GenBank/DDBJ whole genome shotgun (WGS) entry which is preliminary data.</text>
</comment>
<organism evidence="2 3">
    <name type="scientific">Flagellimonas aequoris</name>
    <dbReference type="NCBI Taxonomy" id="2306997"/>
    <lineage>
        <taxon>Bacteria</taxon>
        <taxon>Pseudomonadati</taxon>
        <taxon>Bacteroidota</taxon>
        <taxon>Flavobacteriia</taxon>
        <taxon>Flavobacteriales</taxon>
        <taxon>Flavobacteriaceae</taxon>
        <taxon>Flagellimonas</taxon>
    </lineage>
</organism>
<accession>A0A418NA66</accession>
<reference evidence="2 3" key="1">
    <citation type="submission" date="2018-08" db="EMBL/GenBank/DDBJ databases">
        <title>Proposal of Muricauda 72 sp.nov. and Muricauda NH166 sp.nov., isolated from seawater.</title>
        <authorList>
            <person name="Cheng H."/>
            <person name="Wu Y.-H."/>
            <person name="Guo L.-L."/>
            <person name="Xu X.-W."/>
        </authorList>
    </citation>
    <scope>NUCLEOTIDE SEQUENCE [LARGE SCALE GENOMIC DNA]</scope>
    <source>
        <strain evidence="2 3">NH166</strain>
    </source>
</reference>
<feature type="region of interest" description="Disordered" evidence="1">
    <location>
        <begin position="37"/>
        <end position="60"/>
    </location>
</feature>
<evidence type="ECO:0000313" key="3">
    <source>
        <dbReference type="Proteomes" id="UP000284189"/>
    </source>
</evidence>
<evidence type="ECO:0000313" key="2">
    <source>
        <dbReference type="EMBL" id="RIV73122.1"/>
    </source>
</evidence>
<dbReference type="EMBL" id="QXFJ01000009">
    <property type="protein sequence ID" value="RIV73122.1"/>
    <property type="molecule type" value="Genomic_DNA"/>
</dbReference>
<dbReference type="AlphaFoldDB" id="A0A418NA66"/>
<gene>
    <name evidence="2" type="ORF">D2U88_02975</name>
</gene>
<evidence type="ECO:0000256" key="1">
    <source>
        <dbReference type="SAM" id="MobiDB-lite"/>
    </source>
</evidence>
<name>A0A418NA66_9FLAO</name>
<proteinExistence type="predicted"/>
<protein>
    <submittedName>
        <fullName evidence="2">Uncharacterized protein</fullName>
    </submittedName>
</protein>